<evidence type="ECO:0000313" key="9">
    <source>
        <dbReference type="Proteomes" id="UP000682843"/>
    </source>
</evidence>
<name>A0ABX8AD19_9BRAD</name>
<keyword evidence="3 6" id="KW-0812">Transmembrane</keyword>
<dbReference type="InterPro" id="IPR037185">
    <property type="entry name" value="EmrE-like"/>
</dbReference>
<evidence type="ECO:0000256" key="5">
    <source>
        <dbReference type="ARBA" id="ARBA00023136"/>
    </source>
</evidence>
<organism evidence="8 9">
    <name type="scientific">Tardiphaga alba</name>
    <dbReference type="NCBI Taxonomy" id="340268"/>
    <lineage>
        <taxon>Bacteria</taxon>
        <taxon>Pseudomonadati</taxon>
        <taxon>Pseudomonadota</taxon>
        <taxon>Alphaproteobacteria</taxon>
        <taxon>Hyphomicrobiales</taxon>
        <taxon>Nitrobacteraceae</taxon>
        <taxon>Tardiphaga</taxon>
    </lineage>
</organism>
<feature type="domain" description="EamA" evidence="7">
    <location>
        <begin position="6"/>
        <end position="137"/>
    </location>
</feature>
<evidence type="ECO:0000256" key="3">
    <source>
        <dbReference type="ARBA" id="ARBA00022692"/>
    </source>
</evidence>
<feature type="transmembrane region" description="Helical" evidence="6">
    <location>
        <begin position="125"/>
        <end position="142"/>
    </location>
</feature>
<feature type="transmembrane region" description="Helical" evidence="6">
    <location>
        <begin position="244"/>
        <end position="263"/>
    </location>
</feature>
<evidence type="ECO:0000259" key="7">
    <source>
        <dbReference type="Pfam" id="PF00892"/>
    </source>
</evidence>
<protein>
    <submittedName>
        <fullName evidence="8">DMT family transporter</fullName>
    </submittedName>
</protein>
<dbReference type="Pfam" id="PF00892">
    <property type="entry name" value="EamA"/>
    <property type="match status" value="2"/>
</dbReference>
<gene>
    <name evidence="8" type="ORF">RPMA_16780</name>
</gene>
<evidence type="ECO:0000256" key="2">
    <source>
        <dbReference type="ARBA" id="ARBA00007362"/>
    </source>
</evidence>
<feature type="transmembrane region" description="Helical" evidence="6">
    <location>
        <begin position="179"/>
        <end position="199"/>
    </location>
</feature>
<feature type="transmembrane region" description="Helical" evidence="6">
    <location>
        <begin position="269"/>
        <end position="286"/>
    </location>
</feature>
<dbReference type="SUPFAM" id="SSF103481">
    <property type="entry name" value="Multidrug resistance efflux transporter EmrE"/>
    <property type="match status" value="2"/>
</dbReference>
<comment type="similarity">
    <text evidence="2">Belongs to the EamA transporter family.</text>
</comment>
<evidence type="ECO:0000256" key="4">
    <source>
        <dbReference type="ARBA" id="ARBA00022989"/>
    </source>
</evidence>
<dbReference type="InterPro" id="IPR000620">
    <property type="entry name" value="EamA_dom"/>
</dbReference>
<feature type="transmembrane region" description="Helical" evidence="6">
    <location>
        <begin position="65"/>
        <end position="89"/>
    </location>
</feature>
<keyword evidence="9" id="KW-1185">Reference proteome</keyword>
<proteinExistence type="inferred from homology"/>
<dbReference type="EMBL" id="CP036498">
    <property type="protein sequence ID" value="QUS40308.1"/>
    <property type="molecule type" value="Genomic_DNA"/>
</dbReference>
<sequence>MGEFVGVLAAALSSALGGASIGVTRFVRDTVDPPAIGAFRFGFGFAFLLPVALAQKAKWPARADWAAVGGLGLLFFALFPILFNASLIFTTAARGSLALSTLPLLTMVVAACLGVERLTPRKTTGVLIAMTGVALALLSGLTSVPPGAWRGDALMLCAAVCMAFYSVWSRPFIRRSGPLQFTTMGMGVGALCLVCISAIQGSFAPVAHFGLPQWSAMLYLGLFGSALTFFLWSYALSRTTPTRVTISITVNPIAATSVGAVLLGEPIGWPLIAGILAVAIGIWIATTTGQTHSRMSARPD</sequence>
<dbReference type="Proteomes" id="UP000682843">
    <property type="component" value="Chromosome"/>
</dbReference>
<evidence type="ECO:0000256" key="1">
    <source>
        <dbReference type="ARBA" id="ARBA00004141"/>
    </source>
</evidence>
<feature type="transmembrane region" description="Helical" evidence="6">
    <location>
        <begin position="211"/>
        <end position="232"/>
    </location>
</feature>
<feature type="transmembrane region" description="Helical" evidence="6">
    <location>
        <begin position="95"/>
        <end position="113"/>
    </location>
</feature>
<reference evidence="8 9" key="1">
    <citation type="submission" date="2019-02" db="EMBL/GenBank/DDBJ databases">
        <title>Emended description of the genus Rhodopseudomonas and description of Rhodopseudomonas albus sp. nov., a non-phototrophic, heavy-metal-tolerant bacterium isolated from garden soil.</title>
        <authorList>
            <person name="Bao Z."/>
            <person name="Cao W.W."/>
            <person name="Sato Y."/>
            <person name="Nishizawa T."/>
            <person name="Zhao J."/>
            <person name="Guo Y."/>
            <person name="Ohta H."/>
        </authorList>
    </citation>
    <scope>NUCLEOTIDE SEQUENCE [LARGE SCALE GENOMIC DNA]</scope>
    <source>
        <strain evidence="8 9">SK50-23</strain>
    </source>
</reference>
<evidence type="ECO:0000313" key="8">
    <source>
        <dbReference type="EMBL" id="QUS40308.1"/>
    </source>
</evidence>
<dbReference type="Gene3D" id="1.10.3730.20">
    <property type="match status" value="1"/>
</dbReference>
<feature type="transmembrane region" description="Helical" evidence="6">
    <location>
        <begin position="148"/>
        <end position="167"/>
    </location>
</feature>
<dbReference type="InterPro" id="IPR050638">
    <property type="entry name" value="AA-Vitamin_Transporters"/>
</dbReference>
<evidence type="ECO:0000256" key="6">
    <source>
        <dbReference type="SAM" id="Phobius"/>
    </source>
</evidence>
<accession>A0ABX8AD19</accession>
<feature type="domain" description="EamA" evidence="7">
    <location>
        <begin position="150"/>
        <end position="286"/>
    </location>
</feature>
<keyword evidence="4 6" id="KW-1133">Transmembrane helix</keyword>
<comment type="subcellular location">
    <subcellularLocation>
        <location evidence="1">Membrane</location>
        <topology evidence="1">Multi-pass membrane protein</topology>
    </subcellularLocation>
</comment>
<dbReference type="RefSeq" id="WP_211908889.1">
    <property type="nucleotide sequence ID" value="NZ_CP036498.1"/>
</dbReference>
<keyword evidence="5 6" id="KW-0472">Membrane</keyword>
<dbReference type="PANTHER" id="PTHR32322">
    <property type="entry name" value="INNER MEMBRANE TRANSPORTER"/>
    <property type="match status" value="1"/>
</dbReference>
<feature type="transmembrane region" description="Helical" evidence="6">
    <location>
        <begin position="33"/>
        <end position="53"/>
    </location>
</feature>
<dbReference type="PANTHER" id="PTHR32322:SF2">
    <property type="entry name" value="EAMA DOMAIN-CONTAINING PROTEIN"/>
    <property type="match status" value="1"/>
</dbReference>